<dbReference type="PANTHER" id="PTHR24303:SF31">
    <property type="entry name" value="CYTOCHROME P450 307A1-RELATED"/>
    <property type="match status" value="1"/>
</dbReference>
<evidence type="ECO:0000256" key="1">
    <source>
        <dbReference type="ARBA" id="ARBA00001971"/>
    </source>
</evidence>
<dbReference type="GO" id="GO:0016705">
    <property type="term" value="F:oxidoreductase activity, acting on paired donors, with incorporation or reduction of molecular oxygen"/>
    <property type="evidence" value="ECO:0007669"/>
    <property type="project" value="InterPro"/>
</dbReference>
<evidence type="ECO:0000256" key="3">
    <source>
        <dbReference type="ARBA" id="ARBA00023002"/>
    </source>
</evidence>
<feature type="region of interest" description="Disordered" evidence="8">
    <location>
        <begin position="76"/>
        <end position="97"/>
    </location>
</feature>
<organism evidence="9 10">
    <name type="scientific">Naegleria fowleri</name>
    <name type="common">Brain eating amoeba</name>
    <dbReference type="NCBI Taxonomy" id="5763"/>
    <lineage>
        <taxon>Eukaryota</taxon>
        <taxon>Discoba</taxon>
        <taxon>Heterolobosea</taxon>
        <taxon>Tetramitia</taxon>
        <taxon>Eutetramitia</taxon>
        <taxon>Vahlkampfiidae</taxon>
        <taxon>Naegleria</taxon>
    </lineage>
</organism>
<keyword evidence="5 7" id="KW-0503">Monooxygenase</keyword>
<protein>
    <recommendedName>
        <fullName evidence="11">Cytochrome P450</fullName>
    </recommendedName>
</protein>
<dbReference type="AlphaFoldDB" id="A0A6A5C6J7"/>
<evidence type="ECO:0000256" key="5">
    <source>
        <dbReference type="ARBA" id="ARBA00023033"/>
    </source>
</evidence>
<dbReference type="GO" id="GO:0020037">
    <property type="term" value="F:heme binding"/>
    <property type="evidence" value="ECO:0007669"/>
    <property type="project" value="InterPro"/>
</dbReference>
<evidence type="ECO:0000313" key="9">
    <source>
        <dbReference type="EMBL" id="KAF0982114.1"/>
    </source>
</evidence>
<dbReference type="Proteomes" id="UP000444721">
    <property type="component" value="Unassembled WGS sequence"/>
</dbReference>
<comment type="cofactor">
    <cofactor evidence="1 6">
        <name>heme</name>
        <dbReference type="ChEBI" id="CHEBI:30413"/>
    </cofactor>
</comment>
<dbReference type="GeneID" id="68119190"/>
<dbReference type="GO" id="GO:0005506">
    <property type="term" value="F:iron ion binding"/>
    <property type="evidence" value="ECO:0007669"/>
    <property type="project" value="InterPro"/>
</dbReference>
<keyword evidence="6 7" id="KW-0349">Heme</keyword>
<dbReference type="InterPro" id="IPR036396">
    <property type="entry name" value="Cyt_P450_sf"/>
</dbReference>
<gene>
    <name evidence="9" type="ORF">FDP41_011975</name>
</gene>
<dbReference type="PRINTS" id="PR00463">
    <property type="entry name" value="EP450I"/>
</dbReference>
<keyword evidence="4 6" id="KW-0408">Iron</keyword>
<feature type="binding site" description="axial binding residue" evidence="6">
    <location>
        <position position="526"/>
    </location>
    <ligand>
        <name>heme</name>
        <dbReference type="ChEBI" id="CHEBI:30413"/>
    </ligand>
    <ligandPart>
        <name>Fe</name>
        <dbReference type="ChEBI" id="CHEBI:18248"/>
    </ligandPart>
</feature>
<dbReference type="EMBL" id="VFQX01000012">
    <property type="protein sequence ID" value="KAF0982114.1"/>
    <property type="molecule type" value="Genomic_DNA"/>
</dbReference>
<accession>A0A6A5C6J7</accession>
<evidence type="ECO:0008006" key="11">
    <source>
        <dbReference type="Google" id="ProtNLM"/>
    </source>
</evidence>
<reference evidence="9 10" key="1">
    <citation type="journal article" date="2019" name="Sci. Rep.">
        <title>Nanopore sequencing improves the draft genome of the human pathogenic amoeba Naegleria fowleri.</title>
        <authorList>
            <person name="Liechti N."/>
            <person name="Schurch N."/>
            <person name="Bruggmann R."/>
            <person name="Wittwer M."/>
        </authorList>
    </citation>
    <scope>NUCLEOTIDE SEQUENCE [LARGE SCALE GENOMIC DNA]</scope>
    <source>
        <strain evidence="9 10">ATCC 30894</strain>
    </source>
</reference>
<comment type="similarity">
    <text evidence="7">Belongs to the cytochrome P450 family.</text>
</comment>
<dbReference type="VEuPathDB" id="AmoebaDB:NF0069510"/>
<evidence type="ECO:0000256" key="2">
    <source>
        <dbReference type="ARBA" id="ARBA00022723"/>
    </source>
</evidence>
<keyword evidence="2 6" id="KW-0479">Metal-binding</keyword>
<evidence type="ECO:0000256" key="8">
    <source>
        <dbReference type="SAM" id="MobiDB-lite"/>
    </source>
</evidence>
<dbReference type="InterPro" id="IPR017972">
    <property type="entry name" value="Cyt_P450_CS"/>
</dbReference>
<dbReference type="PANTHER" id="PTHR24303">
    <property type="entry name" value="HEME-BINDING MONOOXYGENASE FAMILY"/>
    <property type="match status" value="1"/>
</dbReference>
<name>A0A6A5C6J7_NAEFO</name>
<feature type="compositionally biased region" description="Polar residues" evidence="8">
    <location>
        <begin position="80"/>
        <end position="90"/>
    </location>
</feature>
<dbReference type="Gene3D" id="1.10.630.10">
    <property type="entry name" value="Cytochrome P450"/>
    <property type="match status" value="1"/>
</dbReference>
<dbReference type="RefSeq" id="XP_044566827.1">
    <property type="nucleotide sequence ID" value="XM_044702443.1"/>
</dbReference>
<sequence length="600" mass="69774">MIRKLSSHHHLLVKKYYLPLTTLTRTYHSTGSLHSSSSSLPKVSSWHKTSTTTVKCPFDHQNSSMTTMIHNDQVPEDSFSEMNTSSNPPHHQSLKSFDDLPGPKPLPFIGNLLEFSKHKGIPNQYLYELCEQYGEMVKIKLPFHNALLISNPEIIEQVVKKDDRRESPQALRYFKQRNNIELLPLEMNYYEDWQSIRNLYNIAMKPENLEKVSLPQITQLNSDFLKLVISKLQKVEQQNGPFKNTYKLANAFDITSVYTFRAVTKVFLGVNVNSELVEKQLPWSIDEFVDASVRGTDIAIALGMKPPFYKLFKTREYREMEFLLNKSFQGCKIFVKMFDKNPNPDMPRLKELIDERASGMPNPEQKTAGVLSAFITGGVDITSRIMVNEIYRLAHHKEYQEKLYEELRQVFGEPSVDEFTSEFGLQVTADKYKKLKLTRHFLEETLRMNSFSYLTNGRWLLNDIELNGYLIPKNTRVIIMTYHPSMNEKYVPRAKEFIPERHEKGHPLAPKSMYCNLPFGIGARKCPGSRIASTELHFALINLVRHFKLTHEHDEKFPETSHDQSMLYIDSKKYPLYLTPRDHLKPIVEKHFEESSNNRL</sequence>
<dbReference type="SUPFAM" id="SSF48264">
    <property type="entry name" value="Cytochrome P450"/>
    <property type="match status" value="1"/>
</dbReference>
<proteinExistence type="inferred from homology"/>
<comment type="caution">
    <text evidence="9">The sequence shown here is derived from an EMBL/GenBank/DDBJ whole genome shotgun (WGS) entry which is preliminary data.</text>
</comment>
<dbReference type="VEuPathDB" id="AmoebaDB:FDP41_011975"/>
<dbReference type="InterPro" id="IPR002401">
    <property type="entry name" value="Cyt_P450_E_grp-I"/>
</dbReference>
<evidence type="ECO:0000313" key="10">
    <source>
        <dbReference type="Proteomes" id="UP000444721"/>
    </source>
</evidence>
<dbReference type="Pfam" id="PF00067">
    <property type="entry name" value="p450"/>
    <property type="match status" value="1"/>
</dbReference>
<dbReference type="OMA" id="FQHYVIS"/>
<evidence type="ECO:0000256" key="4">
    <source>
        <dbReference type="ARBA" id="ARBA00023004"/>
    </source>
</evidence>
<evidence type="ECO:0000256" key="6">
    <source>
        <dbReference type="PIRSR" id="PIRSR602401-1"/>
    </source>
</evidence>
<dbReference type="InterPro" id="IPR001128">
    <property type="entry name" value="Cyt_P450"/>
</dbReference>
<dbReference type="PROSITE" id="PS00086">
    <property type="entry name" value="CYTOCHROME_P450"/>
    <property type="match status" value="1"/>
</dbReference>
<dbReference type="OrthoDB" id="3945418at2759"/>
<keyword evidence="3 7" id="KW-0560">Oxidoreductase</keyword>
<dbReference type="GO" id="GO:0004497">
    <property type="term" value="F:monooxygenase activity"/>
    <property type="evidence" value="ECO:0007669"/>
    <property type="project" value="UniProtKB-KW"/>
</dbReference>
<keyword evidence="10" id="KW-1185">Reference proteome</keyword>
<evidence type="ECO:0000256" key="7">
    <source>
        <dbReference type="RuleBase" id="RU000461"/>
    </source>
</evidence>
<dbReference type="VEuPathDB" id="AmoebaDB:NfTy_023100"/>